<evidence type="ECO:0008006" key="4">
    <source>
        <dbReference type="Google" id="ProtNLM"/>
    </source>
</evidence>
<evidence type="ECO:0000313" key="3">
    <source>
        <dbReference type="Proteomes" id="UP000048984"/>
    </source>
</evidence>
<evidence type="ECO:0000313" key="2">
    <source>
        <dbReference type="EMBL" id="KPL54068.1"/>
    </source>
</evidence>
<dbReference type="EMBL" id="LJYW01000001">
    <property type="protein sequence ID" value="KPL54068.1"/>
    <property type="molecule type" value="Genomic_DNA"/>
</dbReference>
<name>A0A0P6WH97_9HYPH</name>
<gene>
    <name evidence="2" type="ORF">ABB55_19160</name>
</gene>
<sequence length="99" mass="10646">MCTEDLILARTSNYALRLPDSLKKAAEDTARKDGTTLNQFIVSAVAEKVSALRTADFFAERAGAGDLDAALRFLSRSGGEAPAEADSWPVDEASDRRPD</sequence>
<feature type="region of interest" description="Disordered" evidence="1">
    <location>
        <begin position="78"/>
        <end position="99"/>
    </location>
</feature>
<dbReference type="NCBIfam" id="NF041551">
    <property type="entry name" value="YlcI_YnfO_N"/>
    <property type="match status" value="1"/>
</dbReference>
<dbReference type="Proteomes" id="UP000048984">
    <property type="component" value="Unassembled WGS sequence"/>
</dbReference>
<comment type="caution">
    <text evidence="2">The sequence shown here is derived from an EMBL/GenBank/DDBJ whole genome shotgun (WGS) entry which is preliminary data.</text>
</comment>
<protein>
    <recommendedName>
        <fullName evidence="4">Toxin-antitoxin system HicB family antitoxin</fullName>
    </recommendedName>
</protein>
<keyword evidence="3" id="KW-1185">Reference proteome</keyword>
<dbReference type="SUPFAM" id="SSF47598">
    <property type="entry name" value="Ribbon-helix-helix"/>
    <property type="match status" value="1"/>
</dbReference>
<dbReference type="InterPro" id="IPR010985">
    <property type="entry name" value="Ribbon_hlx_hlx"/>
</dbReference>
<dbReference type="InterPro" id="IPR013321">
    <property type="entry name" value="Arc_rbn_hlx_hlx"/>
</dbReference>
<proteinExistence type="predicted"/>
<organism evidence="2 3">
    <name type="scientific">Prosthecodimorpha hirschii</name>
    <dbReference type="NCBI Taxonomy" id="665126"/>
    <lineage>
        <taxon>Bacteria</taxon>
        <taxon>Pseudomonadati</taxon>
        <taxon>Pseudomonadota</taxon>
        <taxon>Alphaproteobacteria</taxon>
        <taxon>Hyphomicrobiales</taxon>
        <taxon>Ancalomicrobiaceae</taxon>
        <taxon>Prosthecodimorpha</taxon>
    </lineage>
</organism>
<reference evidence="2 3" key="2">
    <citation type="submission" date="2015-10" db="EMBL/GenBank/DDBJ databases">
        <title>Draft Genome Sequence of Prosthecomicrobium hirschii ATCC 27832.</title>
        <authorList>
            <person name="Daniel J."/>
            <person name="Givan S.A."/>
            <person name="Brun Y.V."/>
            <person name="Brown P.J."/>
        </authorList>
    </citation>
    <scope>NUCLEOTIDE SEQUENCE [LARGE SCALE GENOMIC DNA]</scope>
    <source>
        <strain evidence="2 3">16</strain>
    </source>
</reference>
<evidence type="ECO:0000256" key="1">
    <source>
        <dbReference type="SAM" id="MobiDB-lite"/>
    </source>
</evidence>
<dbReference type="GO" id="GO:0006355">
    <property type="term" value="P:regulation of DNA-templated transcription"/>
    <property type="evidence" value="ECO:0007669"/>
    <property type="project" value="InterPro"/>
</dbReference>
<dbReference type="Gene3D" id="1.10.1220.10">
    <property type="entry name" value="Met repressor-like"/>
    <property type="match status" value="1"/>
</dbReference>
<dbReference type="STRING" id="665126.ABB55_19160"/>
<dbReference type="AlphaFoldDB" id="A0A0P6WH97"/>
<reference evidence="2 3" key="1">
    <citation type="submission" date="2015-09" db="EMBL/GenBank/DDBJ databases">
        <authorList>
            <person name="Jackson K.R."/>
            <person name="Lunt B.L."/>
            <person name="Fisher J.N.B."/>
            <person name="Gardner A.V."/>
            <person name="Bailey M.E."/>
            <person name="Deus L.M."/>
            <person name="Earl A.S."/>
            <person name="Gibby P.D."/>
            <person name="Hartmann K.A."/>
            <person name="Liu J.E."/>
            <person name="Manci A.M."/>
            <person name="Nielsen D.A."/>
            <person name="Solomon M.B."/>
            <person name="Breakwell D.P."/>
            <person name="Burnett S.H."/>
            <person name="Grose J.H."/>
        </authorList>
    </citation>
    <scope>NUCLEOTIDE SEQUENCE [LARGE SCALE GENOMIC DNA]</scope>
    <source>
        <strain evidence="2 3">16</strain>
    </source>
</reference>
<accession>A0A0P6WH97</accession>